<dbReference type="HOGENOM" id="CLU_1724981_0_0_1"/>
<dbReference type="AlphaFoldDB" id="C0P3S6"/>
<dbReference type="EMBL" id="BT062945">
    <property type="protein sequence ID" value="ACN27642.1"/>
    <property type="molecule type" value="mRNA"/>
</dbReference>
<reference evidence="1" key="1">
    <citation type="journal article" date="2009" name="PLoS Genet.">
        <title>Sequencing, mapping, and analysis of 27,455 maize full-length cDNAs.</title>
        <authorList>
            <person name="Soderlund C."/>
            <person name="Descour A."/>
            <person name="Kudrna D."/>
            <person name="Bomhoff M."/>
            <person name="Boyd L."/>
            <person name="Currie J."/>
            <person name="Angelova A."/>
            <person name="Collura K."/>
            <person name="Wissotski M."/>
            <person name="Ashley E."/>
            <person name="Morrow D."/>
            <person name="Fernandes J."/>
            <person name="Walbot V."/>
            <person name="Yu Y."/>
        </authorList>
    </citation>
    <scope>NUCLEOTIDE SEQUENCE</scope>
    <source>
        <strain evidence="1">B73</strain>
    </source>
</reference>
<name>C0P3S6_MAIZE</name>
<accession>C0P3S6</accession>
<reference evidence="1" key="2">
    <citation type="submission" date="2012-06" db="EMBL/GenBank/DDBJ databases">
        <authorList>
            <person name="Yu Y."/>
            <person name="Currie J."/>
            <person name="Lomeli R."/>
            <person name="Angelova A."/>
            <person name="Collura K."/>
            <person name="Wissotski M."/>
            <person name="Campos D."/>
            <person name="Kudrna D."/>
            <person name="Golser W."/>
            <person name="Ashely E."/>
            <person name="Descour A."/>
            <person name="Fernandes J."/>
            <person name="Soderlund C."/>
            <person name="Walbot V."/>
        </authorList>
    </citation>
    <scope>NUCLEOTIDE SEQUENCE</scope>
    <source>
        <strain evidence="1">B73</strain>
    </source>
</reference>
<evidence type="ECO:0000313" key="1">
    <source>
        <dbReference type="EMBL" id="ACN27642.1"/>
    </source>
</evidence>
<organism evidence="1">
    <name type="scientific">Zea mays</name>
    <name type="common">Maize</name>
    <dbReference type="NCBI Taxonomy" id="4577"/>
    <lineage>
        <taxon>Eukaryota</taxon>
        <taxon>Viridiplantae</taxon>
        <taxon>Streptophyta</taxon>
        <taxon>Embryophyta</taxon>
        <taxon>Tracheophyta</taxon>
        <taxon>Spermatophyta</taxon>
        <taxon>Magnoliopsida</taxon>
        <taxon>Liliopsida</taxon>
        <taxon>Poales</taxon>
        <taxon>Poaceae</taxon>
        <taxon>PACMAD clade</taxon>
        <taxon>Panicoideae</taxon>
        <taxon>Andropogonodae</taxon>
        <taxon>Andropogoneae</taxon>
        <taxon>Tripsacinae</taxon>
        <taxon>Zea</taxon>
    </lineage>
</organism>
<protein>
    <submittedName>
        <fullName evidence="1">Uncharacterized protein</fullName>
    </submittedName>
</protein>
<proteinExistence type="evidence at transcript level"/>
<sequence length="152" mass="17799">MDTKPWVSTYLTKTLICLMQEHILQHKFWKISHHTQPVRNVVFRRTTNPMYPINEPSTNNKVRIFTTQEQTHNRGRQPISAYTSIHFGPERPRRYLIPIPNPGITVCAWVYMLYRCGYFTGHGDIHLGVVFIKPHHSPLGSIFRAQSCKIEK</sequence>